<dbReference type="GO" id="GO:0015031">
    <property type="term" value="P:protein transport"/>
    <property type="evidence" value="ECO:0007669"/>
    <property type="project" value="UniProtKB-KW"/>
</dbReference>
<organism evidence="17 18">
    <name type="scientific">Eucalyptus globulus</name>
    <name type="common">Tasmanian blue gum</name>
    <dbReference type="NCBI Taxonomy" id="34317"/>
    <lineage>
        <taxon>Eukaryota</taxon>
        <taxon>Viridiplantae</taxon>
        <taxon>Streptophyta</taxon>
        <taxon>Embryophyta</taxon>
        <taxon>Tracheophyta</taxon>
        <taxon>Spermatophyta</taxon>
        <taxon>Magnoliopsida</taxon>
        <taxon>eudicotyledons</taxon>
        <taxon>Gunneridae</taxon>
        <taxon>Pentapetalae</taxon>
        <taxon>rosids</taxon>
        <taxon>malvids</taxon>
        <taxon>Myrtales</taxon>
        <taxon>Myrtaceae</taxon>
        <taxon>Myrtoideae</taxon>
        <taxon>Eucalypteae</taxon>
        <taxon>Eucalyptus</taxon>
    </lineage>
</organism>
<dbReference type="Gene3D" id="3.40.525.10">
    <property type="entry name" value="CRAL-TRIO lipid binding domain"/>
    <property type="match status" value="1"/>
</dbReference>
<dbReference type="SUPFAM" id="SSF53597">
    <property type="entry name" value="Dihydrofolate reductase-like"/>
    <property type="match status" value="1"/>
</dbReference>
<keyword evidence="9" id="KW-0560">Oxidoreductase</keyword>
<evidence type="ECO:0000256" key="11">
    <source>
        <dbReference type="ARBA" id="ARBA00023054"/>
    </source>
</evidence>
<dbReference type="PROSITE" id="PS00075">
    <property type="entry name" value="DHFR_1"/>
    <property type="match status" value="1"/>
</dbReference>
<dbReference type="InterPro" id="IPR023451">
    <property type="entry name" value="Thymidate_synth/dCMP_Mease_dom"/>
</dbReference>
<dbReference type="Proteomes" id="UP001634007">
    <property type="component" value="Unassembled WGS sequence"/>
</dbReference>
<protein>
    <recommendedName>
        <fullName evidence="19">Dihydrofolate reductase</fullName>
    </recommendedName>
</protein>
<comment type="subcellular location">
    <subcellularLocation>
        <location evidence="1">Cell membrane</location>
        <topology evidence="1">Peripheral membrane protein</topology>
    </subcellularLocation>
    <subcellularLocation>
        <location evidence="2">Golgi apparatus membrane</location>
        <topology evidence="2">Peripheral membrane protein</topology>
    </subcellularLocation>
</comment>
<dbReference type="CDD" id="cd00170">
    <property type="entry name" value="SEC14"/>
    <property type="match status" value="1"/>
</dbReference>
<dbReference type="InterPro" id="IPR024072">
    <property type="entry name" value="DHFR-like_dom_sf"/>
</dbReference>
<dbReference type="PANTHER" id="PTHR45657:SF52">
    <property type="entry name" value="CRAL-TRIO DOMAIN-CONTAINING PROTEIN"/>
    <property type="match status" value="1"/>
</dbReference>
<evidence type="ECO:0000256" key="12">
    <source>
        <dbReference type="ARBA" id="ARBA00024992"/>
    </source>
</evidence>
<evidence type="ECO:0000256" key="14">
    <source>
        <dbReference type="SAM" id="MobiDB-lite"/>
    </source>
</evidence>
<keyword evidence="7" id="KW-0521">NADP</keyword>
<evidence type="ECO:0000256" key="10">
    <source>
        <dbReference type="ARBA" id="ARBA00023034"/>
    </source>
</evidence>
<evidence type="ECO:0000256" key="5">
    <source>
        <dbReference type="ARBA" id="ARBA00022563"/>
    </source>
</evidence>
<accession>A0ABD3K3A9</accession>
<evidence type="ECO:0000259" key="16">
    <source>
        <dbReference type="PROSITE" id="PS51330"/>
    </source>
</evidence>
<dbReference type="PROSITE" id="PS51330">
    <property type="entry name" value="DHFR_2"/>
    <property type="match status" value="1"/>
</dbReference>
<dbReference type="FunFam" id="3.40.525.10:FF:000011">
    <property type="entry name" value="SEC14 cytosolic factor"/>
    <property type="match status" value="1"/>
</dbReference>
<gene>
    <name evidence="17" type="ORF">ACJRO7_023523</name>
</gene>
<dbReference type="Pfam" id="PF00303">
    <property type="entry name" value="Thymidylat_synt"/>
    <property type="match status" value="1"/>
</dbReference>
<comment type="similarity">
    <text evidence="13">Belongs to the SFH family.</text>
</comment>
<evidence type="ECO:0000256" key="3">
    <source>
        <dbReference type="ARBA" id="ARBA00022448"/>
    </source>
</evidence>
<dbReference type="InterPro" id="IPR036926">
    <property type="entry name" value="Thymidate_synth/dCMP_Mease_sf"/>
</dbReference>
<dbReference type="Pfam" id="PF00186">
    <property type="entry name" value="DHFR_1"/>
    <property type="match status" value="1"/>
</dbReference>
<dbReference type="Gene3D" id="3.30.572.10">
    <property type="entry name" value="Thymidylate synthase/dCMP hydroxymethylase domain"/>
    <property type="match status" value="1"/>
</dbReference>
<keyword evidence="5" id="KW-0554">One-carbon metabolism</keyword>
<dbReference type="SUPFAM" id="SSF55831">
    <property type="entry name" value="Thymidylate synthase/dCMP hydroxymethylase"/>
    <property type="match status" value="1"/>
</dbReference>
<proteinExistence type="inferred from homology"/>
<dbReference type="GO" id="GO:0000139">
    <property type="term" value="C:Golgi membrane"/>
    <property type="evidence" value="ECO:0007669"/>
    <property type="project" value="UniProtKB-SubCell"/>
</dbReference>
<name>A0ABD3K3A9_EUCGL</name>
<dbReference type="PANTHER" id="PTHR45657">
    <property type="entry name" value="CRAL-TRIO DOMAIN-CONTAINING PROTEIN YKL091C-RELATED"/>
    <property type="match status" value="1"/>
</dbReference>
<dbReference type="PRINTS" id="PR00108">
    <property type="entry name" value="THYMDSNTHASE"/>
</dbReference>
<keyword evidence="6" id="KW-0808">Transferase</keyword>
<dbReference type="InterPro" id="IPR011074">
    <property type="entry name" value="CRAL/TRIO_N_dom"/>
</dbReference>
<evidence type="ECO:0000259" key="15">
    <source>
        <dbReference type="PROSITE" id="PS50191"/>
    </source>
</evidence>
<dbReference type="InterPro" id="IPR000398">
    <property type="entry name" value="Thymidylate_synthase"/>
</dbReference>
<evidence type="ECO:0000313" key="17">
    <source>
        <dbReference type="EMBL" id="KAL3734188.1"/>
    </source>
</evidence>
<keyword evidence="3" id="KW-0813">Transport</keyword>
<evidence type="ECO:0000313" key="18">
    <source>
        <dbReference type="Proteomes" id="UP001634007"/>
    </source>
</evidence>
<keyword evidence="4" id="KW-0472">Membrane</keyword>
<dbReference type="Pfam" id="PF03765">
    <property type="entry name" value="CRAL_TRIO_N"/>
    <property type="match status" value="1"/>
</dbReference>
<dbReference type="InterPro" id="IPR001796">
    <property type="entry name" value="DHFR_dom"/>
</dbReference>
<dbReference type="CDD" id="cd00209">
    <property type="entry name" value="DHFR"/>
    <property type="match status" value="1"/>
</dbReference>
<dbReference type="InterPro" id="IPR001251">
    <property type="entry name" value="CRAL-TRIO_dom"/>
</dbReference>
<dbReference type="SUPFAM" id="SSF52087">
    <property type="entry name" value="CRAL/TRIO domain"/>
    <property type="match status" value="1"/>
</dbReference>
<dbReference type="CDD" id="cd00351">
    <property type="entry name" value="TS_Pyrimidine_HMase"/>
    <property type="match status" value="1"/>
</dbReference>
<keyword evidence="8" id="KW-0653">Protein transport</keyword>
<evidence type="ECO:0000256" key="4">
    <source>
        <dbReference type="ARBA" id="ARBA00022475"/>
    </source>
</evidence>
<dbReference type="NCBIfam" id="TIGR03284">
    <property type="entry name" value="thym_sym"/>
    <property type="match status" value="1"/>
</dbReference>
<evidence type="ECO:0008006" key="19">
    <source>
        <dbReference type="Google" id="ProtNLM"/>
    </source>
</evidence>
<dbReference type="InterPro" id="IPR036273">
    <property type="entry name" value="CRAL/TRIO_N_dom_sf"/>
</dbReference>
<dbReference type="PROSITE" id="PS50191">
    <property type="entry name" value="CRAL_TRIO"/>
    <property type="match status" value="1"/>
</dbReference>
<dbReference type="GO" id="GO:0005886">
    <property type="term" value="C:plasma membrane"/>
    <property type="evidence" value="ECO:0007669"/>
    <property type="project" value="UniProtKB-SubCell"/>
</dbReference>
<dbReference type="InterPro" id="IPR017925">
    <property type="entry name" value="DHFR_CS"/>
</dbReference>
<dbReference type="Gene3D" id="3.40.430.10">
    <property type="entry name" value="Dihydrofolate Reductase, subunit A"/>
    <property type="match status" value="1"/>
</dbReference>
<sequence>MSHPVDQAARTCSEGPSGHDERRERKSDFETSEDDRRTKIGNLKKKAINASSKIRRSLKKKGRRKSDPRLSSVSIEDVRDVEELRAVDAFRRALISDELLPSRHDDYHMLLRFLKARKFDVEKAKCMWADMIKWRKEFGTDTILEEFNFTEINEVLKYYPQGYHGVDKEGRPVYIESLGKVDVNKLMQVTTMDRYIKYHIQEFEKSFVIKFPACSIAAKRHIDSNTTILDVQGVGFKNLTKPARELIMRLQKIDSDNYPETLSRMFIINAGPGFKLIWSTVKSFLDPKTTNKIHVLNNKYQTKLLEIIDASELPEFLGGSCTCAAEGGCLRSDKGPWKDPSISKMVLKGEAQCSRQIVTVSSCNGRIVACHKPTHPMIKTSDTSTAESGSEVEEIVSPVATRSYVLPILTPVCEEAKMMNRPSYASHGVVYDEYVPMIDKAVDTACEKQGPLQEQHVSGMDPLVAENRTVEGLNARVYAVIMAFLLALLTLFRSVPYWVIKKLPRSMWGNAHDILGSSVQPSEVSRHRSTALNYANIELLSSVWKRLGRLEQRIEILQAKPRAMPHEKEELLNAAICRVDALEAELITTKKALYEALARQEELLAYIDSQSAAKSQDSCGYASRLPSFLVPISSVAMVPLFSRKVGFFITNFVSRSSNWFGLRNVVAKCGSSCWQYSVVAREIGGDGDANVHDVSKRSYQVVVAATRDMGIGKDGKLPWKLPSDLQFFKELTSTTMDPRKKNAVLMGRKTWESIPLQFRPLPGRLNVVLTRSGRLETKLSEDVVLCGSRASALELLASSHYCSAIENVFVIGGGQLLREALNAPDCVAIHITEIEDHVDCDTFIPSIDLSVFRPWYASPPMVENDFRHSFVTYVRVRDSQLEHPASGKTADFFCASNFRSFDFLPKLILERHEEFAYLNLIQEIISSGKHKIDRRGTDILSIFSRQMRFNLRKSFPLFTTRKELLWGEIVEELLWFVSGSAGAKVPPEMIGHTWGGREQLKSGLTYREEDDSDAMFKFQHRQLSARIEGVCAEYKARGFDELLMIIDKINKRLDNALVILSVCDPSDPKVEECPPGYTFAQFYVEKGELSCRICWASADVGHGVPYYIASYALLTCLIAHVCSFVPGDLTAVLGEAYVHEAHIKPLQEQLQRYPKPFPILRVNPRKKDIDSFVEADFELTK</sequence>
<dbReference type="Gene3D" id="1.10.8.20">
    <property type="entry name" value="N-terminal domain of phosphatidylinositol transfer protein sec14p"/>
    <property type="match status" value="1"/>
</dbReference>
<evidence type="ECO:0000256" key="8">
    <source>
        <dbReference type="ARBA" id="ARBA00022927"/>
    </source>
</evidence>
<keyword evidence="10" id="KW-0333">Golgi apparatus</keyword>
<evidence type="ECO:0000256" key="1">
    <source>
        <dbReference type="ARBA" id="ARBA00004202"/>
    </source>
</evidence>
<dbReference type="SMART" id="SM00516">
    <property type="entry name" value="SEC14"/>
    <property type="match status" value="1"/>
</dbReference>
<reference evidence="17 18" key="1">
    <citation type="submission" date="2024-11" db="EMBL/GenBank/DDBJ databases">
        <title>Chromosome-level genome assembly of Eucalyptus globulus Labill. provides insights into its genome evolution.</title>
        <authorList>
            <person name="Li X."/>
        </authorList>
    </citation>
    <scope>NUCLEOTIDE SEQUENCE [LARGE SCALE GENOMIC DNA]</scope>
    <source>
        <strain evidence="17">CL2024</strain>
        <tissue evidence="17">Fresh tender leaves</tissue>
    </source>
</reference>
<dbReference type="InterPro" id="IPR051026">
    <property type="entry name" value="PI/PC_transfer"/>
</dbReference>
<keyword evidence="11" id="KW-0175">Coiled coil</keyword>
<dbReference type="GO" id="GO:0016740">
    <property type="term" value="F:transferase activity"/>
    <property type="evidence" value="ECO:0007669"/>
    <property type="project" value="UniProtKB-KW"/>
</dbReference>
<feature type="compositionally biased region" description="Basic and acidic residues" evidence="14">
    <location>
        <begin position="17"/>
        <end position="38"/>
    </location>
</feature>
<evidence type="ECO:0000256" key="2">
    <source>
        <dbReference type="ARBA" id="ARBA00004395"/>
    </source>
</evidence>
<dbReference type="GO" id="GO:0006730">
    <property type="term" value="P:one-carbon metabolic process"/>
    <property type="evidence" value="ECO:0007669"/>
    <property type="project" value="UniProtKB-KW"/>
</dbReference>
<dbReference type="InterPro" id="IPR036865">
    <property type="entry name" value="CRAL-TRIO_dom_sf"/>
</dbReference>
<dbReference type="Pfam" id="PF00650">
    <property type="entry name" value="CRAL_TRIO"/>
    <property type="match status" value="1"/>
</dbReference>
<dbReference type="GO" id="GO:0004146">
    <property type="term" value="F:dihydrofolate reductase activity"/>
    <property type="evidence" value="ECO:0007669"/>
    <property type="project" value="UniProtKB-ARBA"/>
</dbReference>
<comment type="function">
    <text evidence="12">Bifunctional enzyme. Involved in de novo dTMP biosynthesis. Key enzyme in folate metabolism. Can play two different roles depending on the source of dihydrofolate: de novo synthesis of tetrahydrofolate or recycling of the dihydrofolate released as one of the end products of the TS catalyzed reaction. Catalyzes an essential reaction for de novo glycine and purine synthesis, DNA precursor synthesis, and for the conversion of dUMP to dTMP.</text>
</comment>
<dbReference type="EMBL" id="JBJKBG010000006">
    <property type="protein sequence ID" value="KAL3734188.1"/>
    <property type="molecule type" value="Genomic_DNA"/>
</dbReference>
<dbReference type="AlphaFoldDB" id="A0ABD3K3A9"/>
<feature type="domain" description="DHFR" evidence="16">
    <location>
        <begin position="698"/>
        <end position="875"/>
    </location>
</feature>
<dbReference type="SMART" id="SM01100">
    <property type="entry name" value="CRAL_TRIO_N"/>
    <property type="match status" value="1"/>
</dbReference>
<evidence type="ECO:0000256" key="7">
    <source>
        <dbReference type="ARBA" id="ARBA00022857"/>
    </source>
</evidence>
<evidence type="ECO:0000256" key="6">
    <source>
        <dbReference type="ARBA" id="ARBA00022679"/>
    </source>
</evidence>
<evidence type="ECO:0000256" key="9">
    <source>
        <dbReference type="ARBA" id="ARBA00023002"/>
    </source>
</evidence>
<keyword evidence="18" id="KW-1185">Reference proteome</keyword>
<feature type="domain" description="CRAL-TRIO" evidence="15">
    <location>
        <begin position="151"/>
        <end position="325"/>
    </location>
</feature>
<comment type="caution">
    <text evidence="17">The sequence shown here is derived from an EMBL/GenBank/DDBJ whole genome shotgun (WGS) entry which is preliminary data.</text>
</comment>
<evidence type="ECO:0000256" key="13">
    <source>
        <dbReference type="ARBA" id="ARBA00038020"/>
    </source>
</evidence>
<dbReference type="SUPFAM" id="SSF46938">
    <property type="entry name" value="CRAL/TRIO N-terminal domain"/>
    <property type="match status" value="1"/>
</dbReference>
<feature type="region of interest" description="Disordered" evidence="14">
    <location>
        <begin position="1"/>
        <end position="46"/>
    </location>
</feature>
<keyword evidence="4" id="KW-1003">Cell membrane</keyword>